<dbReference type="PROSITE" id="PS50144">
    <property type="entry name" value="MATH"/>
    <property type="match status" value="1"/>
</dbReference>
<organism evidence="4 5">
    <name type="scientific">Eruca vesicaria subsp. sativa</name>
    <name type="common">Garden rocket</name>
    <name type="synonym">Eruca sativa</name>
    <dbReference type="NCBI Taxonomy" id="29727"/>
    <lineage>
        <taxon>Eukaryota</taxon>
        <taxon>Viridiplantae</taxon>
        <taxon>Streptophyta</taxon>
        <taxon>Embryophyta</taxon>
        <taxon>Tracheophyta</taxon>
        <taxon>Spermatophyta</taxon>
        <taxon>Magnoliopsida</taxon>
        <taxon>eudicotyledons</taxon>
        <taxon>Gunneridae</taxon>
        <taxon>Pentapetalae</taxon>
        <taxon>rosids</taxon>
        <taxon>malvids</taxon>
        <taxon>Brassicales</taxon>
        <taxon>Brassicaceae</taxon>
        <taxon>Brassiceae</taxon>
        <taxon>Eruca</taxon>
    </lineage>
</organism>
<dbReference type="InterPro" id="IPR008974">
    <property type="entry name" value="TRAF-like"/>
</dbReference>
<proteinExistence type="predicted"/>
<keyword evidence="5" id="KW-1185">Reference proteome</keyword>
<evidence type="ECO:0000256" key="1">
    <source>
        <dbReference type="ARBA" id="ARBA00023054"/>
    </source>
</evidence>
<dbReference type="CDD" id="cd00121">
    <property type="entry name" value="MATH"/>
    <property type="match status" value="1"/>
</dbReference>
<comment type="caution">
    <text evidence="4">The sequence shown here is derived from an EMBL/GenBank/DDBJ whole genome shotgun (WGS) entry which is preliminary data.</text>
</comment>
<dbReference type="EMBL" id="CAKOAT010151043">
    <property type="protein sequence ID" value="CAH8343286.1"/>
    <property type="molecule type" value="Genomic_DNA"/>
</dbReference>
<feature type="domain" description="MATH" evidence="3">
    <location>
        <begin position="6"/>
        <end position="132"/>
    </location>
</feature>
<evidence type="ECO:0000313" key="4">
    <source>
        <dbReference type="EMBL" id="CAH8343286.1"/>
    </source>
</evidence>
<sequence>MAKLGGTKFTWVIKNFSSLQSKTPYSSDIHEIGTSGDNCFIGAVRSGVSLEDLTVKITYGLALPIEQTRYVKYRLIIVNQLSGELSIIREGMHCFYPSTMVHSFTTVFLFSKFHDKDGGFLVNDEVTTVVGVGVLDDVPVTKPLTSTIMGSINVNGFQVFPSQVDSLKRIFEKHPDIADEFHAKNQHLRSACMSSLLGLIETLCQSLQELSNEDLVEAGIALKYVKDAGFKVDWLEKNLDQMKAKKMKELSDLATLQETEEKVLSLKRKFEELDALAEEQKKKLSAIRTPLSFDDLV</sequence>
<dbReference type="AlphaFoldDB" id="A0ABC8JW08"/>
<accession>A0ABC8JW08</accession>
<keyword evidence="1 2" id="KW-0175">Coiled coil</keyword>
<protein>
    <recommendedName>
        <fullName evidence="3">MATH domain-containing protein</fullName>
    </recommendedName>
</protein>
<evidence type="ECO:0000313" key="5">
    <source>
        <dbReference type="Proteomes" id="UP001642260"/>
    </source>
</evidence>
<dbReference type="Gene3D" id="2.60.210.10">
    <property type="entry name" value="Apoptosis, Tumor Necrosis Factor Receptor Associated Protein 2, Chain A"/>
    <property type="match status" value="1"/>
</dbReference>
<dbReference type="Proteomes" id="UP001642260">
    <property type="component" value="Unassembled WGS sequence"/>
</dbReference>
<gene>
    <name evidence="4" type="ORF">ERUC_LOCUS16060</name>
</gene>
<evidence type="ECO:0000259" key="3">
    <source>
        <dbReference type="PROSITE" id="PS50144"/>
    </source>
</evidence>
<dbReference type="PANTHER" id="PTHR46236:SF33">
    <property type="entry name" value="MEPRIN AND TRAF-LIKE DOMAIN-CONTAINING PROTEIN-RELATED"/>
    <property type="match status" value="1"/>
</dbReference>
<dbReference type="SUPFAM" id="SSF49599">
    <property type="entry name" value="TRAF domain-like"/>
    <property type="match status" value="1"/>
</dbReference>
<dbReference type="InterPro" id="IPR002083">
    <property type="entry name" value="MATH/TRAF_dom"/>
</dbReference>
<feature type="coiled-coil region" evidence="2">
    <location>
        <begin position="239"/>
        <end position="283"/>
    </location>
</feature>
<dbReference type="PANTHER" id="PTHR46236">
    <property type="entry name" value="TRAF-LIKE SUPERFAMILY PROTEIN"/>
    <property type="match status" value="1"/>
</dbReference>
<evidence type="ECO:0000256" key="2">
    <source>
        <dbReference type="SAM" id="Coils"/>
    </source>
</evidence>
<reference evidence="4 5" key="1">
    <citation type="submission" date="2022-03" db="EMBL/GenBank/DDBJ databases">
        <authorList>
            <person name="Macdonald S."/>
            <person name="Ahmed S."/>
            <person name="Newling K."/>
        </authorList>
    </citation>
    <scope>NUCLEOTIDE SEQUENCE [LARGE SCALE GENOMIC DNA]</scope>
</reference>
<dbReference type="InterPro" id="IPR050804">
    <property type="entry name" value="MCC"/>
</dbReference>
<name>A0ABC8JW08_ERUVS</name>